<organism evidence="2 3">
    <name type="scientific">Nodularia phage vB_NpeS-2AV2</name>
    <dbReference type="NCBI Taxonomy" id="1777122"/>
    <lineage>
        <taxon>Viruses</taxon>
        <taxon>Duplodnaviria</taxon>
        <taxon>Heunggongvirae</taxon>
        <taxon>Uroviricota</taxon>
        <taxon>Caudoviricetes</taxon>
        <taxon>Ravarandavirus</taxon>
        <taxon>Ravarandavirus rv2AV2</taxon>
    </lineage>
</organism>
<feature type="compositionally biased region" description="Polar residues" evidence="1">
    <location>
        <begin position="9"/>
        <end position="21"/>
    </location>
</feature>
<gene>
    <name evidence="2" type="ORF">2AV2_86</name>
</gene>
<evidence type="ECO:0000313" key="3">
    <source>
        <dbReference type="Proteomes" id="UP000225722"/>
    </source>
</evidence>
<keyword evidence="3" id="KW-1185">Reference proteome</keyword>
<protein>
    <submittedName>
        <fullName evidence="2">Uncharacterized protein</fullName>
    </submittedName>
</protein>
<dbReference type="EMBL" id="KU230356">
    <property type="protein sequence ID" value="ALY07538.1"/>
    <property type="molecule type" value="Genomic_DNA"/>
</dbReference>
<sequence length="32" mass="3574">MTRKMIAKQTPQMPLSGTDKASGSVLEFYKTK</sequence>
<feature type="region of interest" description="Disordered" evidence="1">
    <location>
        <begin position="1"/>
        <end position="23"/>
    </location>
</feature>
<evidence type="ECO:0000313" key="2">
    <source>
        <dbReference type="EMBL" id="ALY07538.1"/>
    </source>
</evidence>
<dbReference type="Proteomes" id="UP000225722">
    <property type="component" value="Segment"/>
</dbReference>
<evidence type="ECO:0000256" key="1">
    <source>
        <dbReference type="SAM" id="MobiDB-lite"/>
    </source>
</evidence>
<proteinExistence type="predicted"/>
<name>A0A1L2BWW9_9CAUD</name>
<accession>A0A1L2BWW9</accession>
<reference evidence="3" key="1">
    <citation type="submission" date="2015-12" db="EMBL/GenBank/DDBJ databases">
        <authorList>
            <person name="Sencilo A."/>
            <person name="Bamford D.H."/>
            <person name="Roine E."/>
        </authorList>
    </citation>
    <scope>NUCLEOTIDE SEQUENCE [LARGE SCALE GENOMIC DNA]</scope>
</reference>